<keyword evidence="2" id="KW-1185">Reference proteome</keyword>
<accession>A0AAD5E7W4</accession>
<gene>
    <name evidence="1" type="ORF">K450DRAFT_247419</name>
</gene>
<organism evidence="1 2">
    <name type="scientific">Umbelopsis ramanniana AG</name>
    <dbReference type="NCBI Taxonomy" id="1314678"/>
    <lineage>
        <taxon>Eukaryota</taxon>
        <taxon>Fungi</taxon>
        <taxon>Fungi incertae sedis</taxon>
        <taxon>Mucoromycota</taxon>
        <taxon>Mucoromycotina</taxon>
        <taxon>Umbelopsidomycetes</taxon>
        <taxon>Umbelopsidales</taxon>
        <taxon>Umbelopsidaceae</taxon>
        <taxon>Umbelopsis</taxon>
    </lineage>
</organism>
<reference evidence="1" key="1">
    <citation type="submission" date="2021-06" db="EMBL/GenBank/DDBJ databases">
        <authorList>
            <consortium name="DOE Joint Genome Institute"/>
            <person name="Mondo S.J."/>
            <person name="Amses K.R."/>
            <person name="Simmons D.R."/>
            <person name="Longcore J.E."/>
            <person name="Seto K."/>
            <person name="Alves G.H."/>
            <person name="Bonds A.E."/>
            <person name="Quandt C.A."/>
            <person name="Davis W.J."/>
            <person name="Chang Y."/>
            <person name="Letcher P.M."/>
            <person name="Powell M.J."/>
            <person name="Kuo A."/>
            <person name="Labutti K."/>
            <person name="Pangilinan J."/>
            <person name="Andreopoulos W."/>
            <person name="Tritt A."/>
            <person name="Riley R."/>
            <person name="Hundley H."/>
            <person name="Johnson J."/>
            <person name="Lipzen A."/>
            <person name="Barry K."/>
            <person name="Berbee M.L."/>
            <person name="Buchler N.E."/>
            <person name="Grigoriev I.V."/>
            <person name="Spatafora J.W."/>
            <person name="Stajich J.E."/>
            <person name="James T.Y."/>
        </authorList>
    </citation>
    <scope>NUCLEOTIDE SEQUENCE</scope>
    <source>
        <strain evidence="1">AG</strain>
    </source>
</reference>
<evidence type="ECO:0000313" key="2">
    <source>
        <dbReference type="Proteomes" id="UP001206595"/>
    </source>
</evidence>
<reference evidence="1" key="2">
    <citation type="journal article" date="2022" name="Proc. Natl. Acad. Sci. U.S.A.">
        <title>Diploid-dominant life cycles characterize the early evolution of Fungi.</title>
        <authorList>
            <person name="Amses K.R."/>
            <person name="Simmons D.R."/>
            <person name="Longcore J.E."/>
            <person name="Mondo S.J."/>
            <person name="Seto K."/>
            <person name="Jeronimo G.H."/>
            <person name="Bonds A.E."/>
            <person name="Quandt C.A."/>
            <person name="Davis W.J."/>
            <person name="Chang Y."/>
            <person name="Federici B.A."/>
            <person name="Kuo A."/>
            <person name="LaButti K."/>
            <person name="Pangilinan J."/>
            <person name="Andreopoulos W."/>
            <person name="Tritt A."/>
            <person name="Riley R."/>
            <person name="Hundley H."/>
            <person name="Johnson J."/>
            <person name="Lipzen A."/>
            <person name="Barry K."/>
            <person name="Lang B.F."/>
            <person name="Cuomo C.A."/>
            <person name="Buchler N.E."/>
            <person name="Grigoriev I.V."/>
            <person name="Spatafora J.W."/>
            <person name="Stajich J.E."/>
            <person name="James T.Y."/>
        </authorList>
    </citation>
    <scope>NUCLEOTIDE SEQUENCE</scope>
    <source>
        <strain evidence="1">AG</strain>
    </source>
</reference>
<dbReference type="EMBL" id="MU620930">
    <property type="protein sequence ID" value="KAI8578329.1"/>
    <property type="molecule type" value="Genomic_DNA"/>
</dbReference>
<proteinExistence type="predicted"/>
<dbReference type="Proteomes" id="UP001206595">
    <property type="component" value="Unassembled WGS sequence"/>
</dbReference>
<comment type="caution">
    <text evidence="1">The sequence shown here is derived from an EMBL/GenBank/DDBJ whole genome shotgun (WGS) entry which is preliminary data.</text>
</comment>
<protein>
    <submittedName>
        <fullName evidence="1">Uncharacterized protein</fullName>
    </submittedName>
</protein>
<name>A0AAD5E7W4_UMBRA</name>
<evidence type="ECO:0000313" key="1">
    <source>
        <dbReference type="EMBL" id="KAI8578329.1"/>
    </source>
</evidence>
<dbReference type="AlphaFoldDB" id="A0AAD5E7W4"/>
<dbReference type="RefSeq" id="XP_051443333.1">
    <property type="nucleotide sequence ID" value="XM_051590052.1"/>
</dbReference>
<sequence>MPYHLHSVIIMKLFFACSFGCTTLIWLATVSFQHFCRFYDFTVPKHIEIAHIIFSENIY</sequence>
<dbReference type="GeneID" id="75915396"/>